<proteinExistence type="predicted"/>
<evidence type="ECO:0000259" key="1">
    <source>
        <dbReference type="PROSITE" id="PS51186"/>
    </source>
</evidence>
<comment type="caution">
    <text evidence="2">The sequence shown here is derived from an EMBL/GenBank/DDBJ whole genome shotgun (WGS) entry which is preliminary data.</text>
</comment>
<dbReference type="Pfam" id="PF00583">
    <property type="entry name" value="Acetyltransf_1"/>
    <property type="match status" value="1"/>
</dbReference>
<gene>
    <name evidence="2" type="ORF">KUA55_08010</name>
</gene>
<feature type="domain" description="N-acetyltransferase" evidence="1">
    <location>
        <begin position="30"/>
        <end position="185"/>
    </location>
</feature>
<dbReference type="InterPro" id="IPR000182">
    <property type="entry name" value="GNAT_dom"/>
</dbReference>
<protein>
    <submittedName>
        <fullName evidence="2">GNAT family N-acetyltransferase</fullName>
    </submittedName>
</protein>
<reference evidence="2 3" key="1">
    <citation type="submission" date="2021-06" db="EMBL/GenBank/DDBJ databases">
        <title>Enterococcus alishanensis sp. nov., a novel lactic acid bacterium isolated from fresh coffee beans.</title>
        <authorList>
            <person name="Chen Y.-S."/>
        </authorList>
    </citation>
    <scope>NUCLEOTIDE SEQUENCE [LARGE SCALE GENOMIC DNA]</scope>
    <source>
        <strain evidence="2 3">ALS3</strain>
    </source>
</reference>
<dbReference type="CDD" id="cd04301">
    <property type="entry name" value="NAT_SF"/>
    <property type="match status" value="1"/>
</dbReference>
<name>A0ABS6TCI4_9ENTE</name>
<evidence type="ECO:0000313" key="2">
    <source>
        <dbReference type="EMBL" id="MBV7390620.1"/>
    </source>
</evidence>
<evidence type="ECO:0000313" key="3">
    <source>
        <dbReference type="Proteomes" id="UP000774130"/>
    </source>
</evidence>
<dbReference type="PROSITE" id="PS51186">
    <property type="entry name" value="GNAT"/>
    <property type="match status" value="1"/>
</dbReference>
<organism evidence="2 3">
    <name type="scientific">Enterococcus alishanensis</name>
    <dbReference type="NCBI Taxonomy" id="1303817"/>
    <lineage>
        <taxon>Bacteria</taxon>
        <taxon>Bacillati</taxon>
        <taxon>Bacillota</taxon>
        <taxon>Bacilli</taxon>
        <taxon>Lactobacillales</taxon>
        <taxon>Enterococcaceae</taxon>
        <taxon>Enterococcus</taxon>
    </lineage>
</organism>
<dbReference type="RefSeq" id="WP_218325679.1">
    <property type="nucleotide sequence ID" value="NZ_JAHUZB010000003.1"/>
</dbReference>
<dbReference type="EMBL" id="JAHUZB010000003">
    <property type="protein sequence ID" value="MBV7390620.1"/>
    <property type="molecule type" value="Genomic_DNA"/>
</dbReference>
<dbReference type="Proteomes" id="UP000774130">
    <property type="component" value="Unassembled WGS sequence"/>
</dbReference>
<sequence length="187" mass="21905">MLDKSILYADFWMVLPAEKTILDFPLKTDFSLEFYQKGDEKDWCEIETSVLEFDQPEAALTYFEKTFLPYPDELNRRMLFVENAKGEKIATCTGWMKTLNDGRTVPQFHWLAVKPEYSGQGLAKTLVSQICQELRKIYPDQSIYLHSQTWSKPAVFLYRKFGFEIMPTDLNGNQNEDYEKALKILDL</sequence>
<keyword evidence="3" id="KW-1185">Reference proteome</keyword>
<accession>A0ABS6TCI4</accession>